<dbReference type="Proteomes" id="UP001081283">
    <property type="component" value="Unassembled WGS sequence"/>
</dbReference>
<dbReference type="InterPro" id="IPR001668">
    <property type="entry name" value="Mob_Pre"/>
</dbReference>
<organism evidence="1 2">
    <name type="scientific">Hoeflea ulvae</name>
    <dbReference type="NCBI Taxonomy" id="2983764"/>
    <lineage>
        <taxon>Bacteria</taxon>
        <taxon>Pseudomonadati</taxon>
        <taxon>Pseudomonadota</taxon>
        <taxon>Alphaproteobacteria</taxon>
        <taxon>Hyphomicrobiales</taxon>
        <taxon>Rhizobiaceae</taxon>
        <taxon>Hoeflea</taxon>
    </lineage>
</organism>
<dbReference type="RefSeq" id="WP_267611807.1">
    <property type="nucleotide sequence ID" value="NZ_JAOVZQ010000001.1"/>
</dbReference>
<evidence type="ECO:0000313" key="1">
    <source>
        <dbReference type="EMBL" id="MCY0093863.1"/>
    </source>
</evidence>
<name>A0ABT3YD97_9HYPH</name>
<dbReference type="Gene3D" id="3.30.930.30">
    <property type="match status" value="1"/>
</dbReference>
<proteinExistence type="predicted"/>
<sequence length="278" mass="31372">MGYQFCRIQLFSRKGKKGRNTEFILDEVSRVPSACLHVTKPDRPNIVFGIDIPTLRKRHDDQAAAARTVTLAGKSRAIRSDQNTLVGIVLSHPATVEDYHASADDRRDVNMWERRSIDWLKNQFGDQLITVVRHLDESHPHLHAYILPADSEMKAANLHPGFAAKNEIMSSTPMAGEGGKAQKKRADHAYVQAMRSWLDDYHQQVAVPSGLSRLGPGKRRLTREEWQREKLQAAALKATLKRAKTVEARVTKIVHDARDAALVSRQEAVEAENLQKRH</sequence>
<dbReference type="CDD" id="cd17242">
    <property type="entry name" value="MobM_relaxase"/>
    <property type="match status" value="1"/>
</dbReference>
<protein>
    <submittedName>
        <fullName evidence="1">Plasmid recombination protein</fullName>
    </submittedName>
</protein>
<accession>A0ABT3YD97</accession>
<evidence type="ECO:0000313" key="2">
    <source>
        <dbReference type="Proteomes" id="UP001081283"/>
    </source>
</evidence>
<keyword evidence="2" id="KW-1185">Reference proteome</keyword>
<reference evidence="1" key="1">
    <citation type="submission" date="2022-10" db="EMBL/GenBank/DDBJ databases">
        <title>Hoeflea sp. J2-29, isolated from marine algae.</title>
        <authorList>
            <person name="Kristyanto S."/>
            <person name="Kim J.M."/>
            <person name="Jeon C.O."/>
        </authorList>
    </citation>
    <scope>NUCLEOTIDE SEQUENCE</scope>
    <source>
        <strain evidence="1">J2-29</strain>
    </source>
</reference>
<gene>
    <name evidence="1" type="ORF">OEG82_07490</name>
</gene>
<dbReference type="Pfam" id="PF01076">
    <property type="entry name" value="Mob_Pre"/>
    <property type="match status" value="1"/>
</dbReference>
<dbReference type="EMBL" id="JAOVZQ010000001">
    <property type="protein sequence ID" value="MCY0093863.1"/>
    <property type="molecule type" value="Genomic_DNA"/>
</dbReference>
<comment type="caution">
    <text evidence="1">The sequence shown here is derived from an EMBL/GenBank/DDBJ whole genome shotgun (WGS) entry which is preliminary data.</text>
</comment>